<dbReference type="PROSITE" id="PS50181">
    <property type="entry name" value="FBOX"/>
    <property type="match status" value="1"/>
</dbReference>
<organism evidence="2">
    <name type="scientific">Oryza punctata</name>
    <name type="common">Red rice</name>
    <dbReference type="NCBI Taxonomy" id="4537"/>
    <lineage>
        <taxon>Eukaryota</taxon>
        <taxon>Viridiplantae</taxon>
        <taxon>Streptophyta</taxon>
        <taxon>Embryophyta</taxon>
        <taxon>Tracheophyta</taxon>
        <taxon>Spermatophyta</taxon>
        <taxon>Magnoliopsida</taxon>
        <taxon>Liliopsida</taxon>
        <taxon>Poales</taxon>
        <taxon>Poaceae</taxon>
        <taxon>BOP clade</taxon>
        <taxon>Oryzoideae</taxon>
        <taxon>Oryzeae</taxon>
        <taxon>Oryzinae</taxon>
        <taxon>Oryza</taxon>
    </lineage>
</organism>
<dbReference type="STRING" id="4537.A0A0E0LQJ8"/>
<dbReference type="InterPro" id="IPR055411">
    <property type="entry name" value="LRR_FXL15/At3g58940/PEG3-like"/>
</dbReference>
<dbReference type="InterPro" id="IPR032675">
    <property type="entry name" value="LRR_dom_sf"/>
</dbReference>
<keyword evidence="3" id="KW-1185">Reference proteome</keyword>
<dbReference type="Proteomes" id="UP000026962">
    <property type="component" value="Chromosome 8"/>
</dbReference>
<name>A0A0E0LQJ8_ORYPU</name>
<dbReference type="EnsemblPlants" id="OPUNC08G00880.1">
    <property type="protein sequence ID" value="OPUNC08G00880.1"/>
    <property type="gene ID" value="OPUNC08G00880"/>
</dbReference>
<proteinExistence type="predicted"/>
<evidence type="ECO:0000259" key="1">
    <source>
        <dbReference type="PROSITE" id="PS50181"/>
    </source>
</evidence>
<dbReference type="InterPro" id="IPR036047">
    <property type="entry name" value="F-box-like_dom_sf"/>
</dbReference>
<dbReference type="InterPro" id="IPR001810">
    <property type="entry name" value="F-box_dom"/>
</dbReference>
<accession>A0A0E0LQJ8</accession>
<protein>
    <recommendedName>
        <fullName evidence="1">F-box domain-containing protein</fullName>
    </recommendedName>
</protein>
<dbReference type="SUPFAM" id="SSF52047">
    <property type="entry name" value="RNI-like"/>
    <property type="match status" value="1"/>
</dbReference>
<dbReference type="AlphaFoldDB" id="A0A0E0LQJ8"/>
<evidence type="ECO:0000313" key="2">
    <source>
        <dbReference type="EnsemblPlants" id="OPUNC08G00880.1"/>
    </source>
</evidence>
<evidence type="ECO:0000313" key="3">
    <source>
        <dbReference type="Proteomes" id="UP000026962"/>
    </source>
</evidence>
<sequence length="475" mass="53812">MEDVNDYSGLGQLPSDVLVSILEKLHLREAVRTAVLSRRWRRLYAQVHLPRFPLDIHDFVHRRVTPEEQAQALVQAATSLLTSRSANHPISTLAVRFVLLREGDSDNNPMMIVEEAVAVGKVRAVDLTVMTEKDDIHVVADDEEEYGRRFRSLYAACPRAFAALTALSLENIKLAAAADFPTLIAACTNLQFLSLTNCSSRDPHPTPPLEIRHSNLVHLTIAYCPFSVLDLQCLPRLVRFALCDWTATPRSWLPLNFGHLPRLATLSLTCTPAPWHQPLYLTDLLANTAVTHLRINLRGARNIWVKPESPSCNTRLRRVLRNVKDLKIRNVHDGCDLSWTLFLLQAAPLLEDLYVKFWQSHACMEDDEPHLRKESDFTWHGRLDAGFSHNGLTRLTISGFRSSDERVIQYLRRVVEMAPRLEVVHLHDMIPCEYCDAIAAQCSTFPQTDEDKDLIRNNIIGAGSSRSINIKFITN</sequence>
<dbReference type="SUPFAM" id="SSF81383">
    <property type="entry name" value="F-box domain"/>
    <property type="match status" value="1"/>
</dbReference>
<dbReference type="Pfam" id="PF24758">
    <property type="entry name" value="LRR_At5g56370"/>
    <property type="match status" value="1"/>
</dbReference>
<dbReference type="Gene3D" id="3.80.10.10">
    <property type="entry name" value="Ribonuclease Inhibitor"/>
    <property type="match status" value="1"/>
</dbReference>
<feature type="domain" description="F-box" evidence="1">
    <location>
        <begin position="7"/>
        <end position="43"/>
    </location>
</feature>
<dbReference type="OMA" id="RAGWHAR"/>
<dbReference type="Pfam" id="PF00646">
    <property type="entry name" value="F-box"/>
    <property type="match status" value="1"/>
</dbReference>
<reference evidence="2" key="1">
    <citation type="submission" date="2015-04" db="UniProtKB">
        <authorList>
            <consortium name="EnsemblPlants"/>
        </authorList>
    </citation>
    <scope>IDENTIFICATION</scope>
</reference>
<dbReference type="PANTHER" id="PTHR32153">
    <property type="entry name" value="OJ000223_09.16 PROTEIN"/>
    <property type="match status" value="1"/>
</dbReference>
<dbReference type="InterPro" id="IPR044997">
    <property type="entry name" value="F-box_plant"/>
</dbReference>
<dbReference type="Gramene" id="OPUNC08G00880.1">
    <property type="protein sequence ID" value="OPUNC08G00880.1"/>
    <property type="gene ID" value="OPUNC08G00880"/>
</dbReference>
<reference evidence="2" key="2">
    <citation type="submission" date="2018-05" db="EMBL/GenBank/DDBJ databases">
        <title>OpunRS2 (Oryza punctata Reference Sequence Version 2).</title>
        <authorList>
            <person name="Zhang J."/>
            <person name="Kudrna D."/>
            <person name="Lee S."/>
            <person name="Talag J."/>
            <person name="Welchert J."/>
            <person name="Wing R.A."/>
        </authorList>
    </citation>
    <scope>NUCLEOTIDE SEQUENCE [LARGE SCALE GENOMIC DNA]</scope>
</reference>
<dbReference type="HOGENOM" id="CLU_024168_2_1_1"/>